<dbReference type="InterPro" id="IPR018062">
    <property type="entry name" value="HTH_AraC-typ_CS"/>
</dbReference>
<dbReference type="Gene3D" id="1.10.10.60">
    <property type="entry name" value="Homeodomain-like"/>
    <property type="match status" value="1"/>
</dbReference>
<dbReference type="PROSITE" id="PS01124">
    <property type="entry name" value="HTH_ARAC_FAMILY_2"/>
    <property type="match status" value="1"/>
</dbReference>
<feature type="transmembrane region" description="Helical" evidence="4">
    <location>
        <begin position="34"/>
        <end position="52"/>
    </location>
</feature>
<reference evidence="6 7" key="1">
    <citation type="submission" date="2019-03" db="EMBL/GenBank/DDBJ databases">
        <title>Genomic Encyclopedia of Type Strains, Phase IV (KMG-IV): sequencing the most valuable type-strain genomes for metagenomic binning, comparative biology and taxonomic classification.</title>
        <authorList>
            <person name="Goeker M."/>
        </authorList>
    </citation>
    <scope>NUCLEOTIDE SEQUENCE [LARGE SCALE GENOMIC DNA]</scope>
    <source>
        <strain evidence="6 7">DSM 25488</strain>
    </source>
</reference>
<organism evidence="6 7">
    <name type="scientific">Marinicella litoralis</name>
    <dbReference type="NCBI Taxonomy" id="644220"/>
    <lineage>
        <taxon>Bacteria</taxon>
        <taxon>Pseudomonadati</taxon>
        <taxon>Pseudomonadota</taxon>
        <taxon>Gammaproteobacteria</taxon>
        <taxon>Lysobacterales</taxon>
        <taxon>Marinicellaceae</taxon>
        <taxon>Marinicella</taxon>
    </lineage>
</organism>
<dbReference type="GO" id="GO:0003700">
    <property type="term" value="F:DNA-binding transcription factor activity"/>
    <property type="evidence" value="ECO:0007669"/>
    <property type="project" value="InterPro"/>
</dbReference>
<dbReference type="Proteomes" id="UP000295724">
    <property type="component" value="Unassembled WGS sequence"/>
</dbReference>
<keyword evidence="2" id="KW-0238">DNA-binding</keyword>
<dbReference type="PANTHER" id="PTHR43280">
    <property type="entry name" value="ARAC-FAMILY TRANSCRIPTIONAL REGULATOR"/>
    <property type="match status" value="1"/>
</dbReference>
<dbReference type="RefSeq" id="WP_099018356.1">
    <property type="nucleotide sequence ID" value="NZ_SNZB01000003.1"/>
</dbReference>
<sequence>MMIWLDAFFRFSGVGMLLFTVFMALRDLSKSSSLVLLLLVQLCMLCHFLGFTPNHFNLPYGIRVSFRLIDVFLLSTVWLFVLSLFQKNFRVNFFHVLTAVLMGWVMLMERFVYFGWLDDLPGWWPSMVNSMAFILVMHMLAVTLLGRNDDLLEKRRKSRLYMVLVIATSTLLTLVLGSMLLQEYQATVNVISLSPAIFGMAVWMLQIEPNTFSFKPNNQLDKVKFSARDHALQLKLDEVIERHRCYLEPNITIDTLASRLAVSAPRLRVFINHQLGFSNFSSYINSYRIEAIKTALQDNNKEHIPILTLALNHGFNSLAPFNRAFKQQVGLTPSVYRKNLAK</sequence>
<feature type="transmembrane region" description="Helical" evidence="4">
    <location>
        <begin position="92"/>
        <end position="116"/>
    </location>
</feature>
<evidence type="ECO:0000313" key="6">
    <source>
        <dbReference type="EMBL" id="TDR20515.1"/>
    </source>
</evidence>
<dbReference type="Pfam" id="PF12833">
    <property type="entry name" value="HTH_18"/>
    <property type="match status" value="1"/>
</dbReference>
<dbReference type="SUPFAM" id="SSF46689">
    <property type="entry name" value="Homeodomain-like"/>
    <property type="match status" value="1"/>
</dbReference>
<evidence type="ECO:0000259" key="5">
    <source>
        <dbReference type="PROSITE" id="PS01124"/>
    </source>
</evidence>
<protein>
    <submittedName>
        <fullName evidence="6">AraC family transcriptional regulator</fullName>
    </submittedName>
</protein>
<dbReference type="PANTHER" id="PTHR43280:SF29">
    <property type="entry name" value="ARAC-FAMILY TRANSCRIPTIONAL REGULATOR"/>
    <property type="match status" value="1"/>
</dbReference>
<keyword evidence="4" id="KW-0812">Transmembrane</keyword>
<proteinExistence type="predicted"/>
<evidence type="ECO:0000256" key="2">
    <source>
        <dbReference type="ARBA" id="ARBA00023125"/>
    </source>
</evidence>
<dbReference type="GO" id="GO:0043565">
    <property type="term" value="F:sequence-specific DNA binding"/>
    <property type="evidence" value="ECO:0007669"/>
    <property type="project" value="InterPro"/>
</dbReference>
<accession>A0A4R6XLL3</accession>
<comment type="caution">
    <text evidence="6">The sequence shown here is derived from an EMBL/GenBank/DDBJ whole genome shotgun (WGS) entry which is preliminary data.</text>
</comment>
<keyword evidence="4" id="KW-0472">Membrane</keyword>
<dbReference type="SMART" id="SM00342">
    <property type="entry name" value="HTH_ARAC"/>
    <property type="match status" value="1"/>
</dbReference>
<keyword evidence="3" id="KW-0804">Transcription</keyword>
<keyword evidence="7" id="KW-1185">Reference proteome</keyword>
<keyword evidence="1" id="KW-0805">Transcription regulation</keyword>
<feature type="transmembrane region" description="Helical" evidence="4">
    <location>
        <begin position="186"/>
        <end position="205"/>
    </location>
</feature>
<feature type="transmembrane region" description="Helical" evidence="4">
    <location>
        <begin position="128"/>
        <end position="148"/>
    </location>
</feature>
<evidence type="ECO:0000256" key="3">
    <source>
        <dbReference type="ARBA" id="ARBA00023163"/>
    </source>
</evidence>
<dbReference type="AlphaFoldDB" id="A0A4R6XLL3"/>
<evidence type="ECO:0000313" key="7">
    <source>
        <dbReference type="Proteomes" id="UP000295724"/>
    </source>
</evidence>
<dbReference type="InterPro" id="IPR018060">
    <property type="entry name" value="HTH_AraC"/>
</dbReference>
<evidence type="ECO:0000256" key="1">
    <source>
        <dbReference type="ARBA" id="ARBA00023015"/>
    </source>
</evidence>
<feature type="transmembrane region" description="Helical" evidence="4">
    <location>
        <begin position="7"/>
        <end position="25"/>
    </location>
</feature>
<dbReference type="PROSITE" id="PS00041">
    <property type="entry name" value="HTH_ARAC_FAMILY_1"/>
    <property type="match status" value="1"/>
</dbReference>
<dbReference type="EMBL" id="SNZB01000003">
    <property type="protein sequence ID" value="TDR20515.1"/>
    <property type="molecule type" value="Genomic_DNA"/>
</dbReference>
<feature type="domain" description="HTH araC/xylS-type" evidence="5">
    <location>
        <begin position="237"/>
        <end position="339"/>
    </location>
</feature>
<gene>
    <name evidence="6" type="ORF">C8D91_1489</name>
</gene>
<dbReference type="OrthoDB" id="345413at2"/>
<feature type="transmembrane region" description="Helical" evidence="4">
    <location>
        <begin position="64"/>
        <end position="85"/>
    </location>
</feature>
<dbReference type="InterPro" id="IPR009057">
    <property type="entry name" value="Homeodomain-like_sf"/>
</dbReference>
<keyword evidence="4" id="KW-1133">Transmembrane helix</keyword>
<evidence type="ECO:0000256" key="4">
    <source>
        <dbReference type="SAM" id="Phobius"/>
    </source>
</evidence>
<feature type="transmembrane region" description="Helical" evidence="4">
    <location>
        <begin position="160"/>
        <end position="180"/>
    </location>
</feature>
<name>A0A4R6XLL3_9GAMM</name>